<name>A0A844Y2E9_9SPHN</name>
<dbReference type="SUPFAM" id="SSF54611">
    <property type="entry name" value="SecB-like"/>
    <property type="match status" value="1"/>
</dbReference>
<dbReference type="NCBIfam" id="NF004392">
    <property type="entry name" value="PRK05751.1-3"/>
    <property type="match status" value="1"/>
</dbReference>
<reference evidence="8 9" key="1">
    <citation type="submission" date="2019-12" db="EMBL/GenBank/DDBJ databases">
        <title>Genomic-based taxomic classification of the family Erythrobacteraceae.</title>
        <authorList>
            <person name="Xu L."/>
        </authorList>
    </citation>
    <scope>NUCLEOTIDE SEQUENCE [LARGE SCALE GENOMIC DNA]</scope>
    <source>
        <strain evidence="8 9">DSM 16225</strain>
    </source>
</reference>
<feature type="compositionally biased region" description="Low complexity" evidence="7">
    <location>
        <begin position="12"/>
        <end position="24"/>
    </location>
</feature>
<evidence type="ECO:0000256" key="2">
    <source>
        <dbReference type="ARBA" id="ARBA00022448"/>
    </source>
</evidence>
<dbReference type="InterPro" id="IPR003708">
    <property type="entry name" value="SecB"/>
</dbReference>
<dbReference type="EMBL" id="WTYF01000004">
    <property type="protein sequence ID" value="MXO52191.1"/>
    <property type="molecule type" value="Genomic_DNA"/>
</dbReference>
<keyword evidence="3 6" id="KW-0653">Protein transport</keyword>
<comment type="subunit">
    <text evidence="6">Homotetramer, a dimer of dimers. One homotetramer interacts with 1 SecA dimer.</text>
</comment>
<dbReference type="NCBIfam" id="TIGR00809">
    <property type="entry name" value="secB"/>
    <property type="match status" value="1"/>
</dbReference>
<dbReference type="AlphaFoldDB" id="A0A844Y2E9"/>
<dbReference type="PANTHER" id="PTHR36918">
    <property type="match status" value="1"/>
</dbReference>
<evidence type="ECO:0000256" key="6">
    <source>
        <dbReference type="HAMAP-Rule" id="MF_00821"/>
    </source>
</evidence>
<dbReference type="HAMAP" id="MF_00821">
    <property type="entry name" value="SecB"/>
    <property type="match status" value="1"/>
</dbReference>
<comment type="caution">
    <text evidence="8">The sequence shown here is derived from an EMBL/GenBank/DDBJ whole genome shotgun (WGS) entry which is preliminary data.</text>
</comment>
<dbReference type="GO" id="GO:0005737">
    <property type="term" value="C:cytoplasm"/>
    <property type="evidence" value="ECO:0007669"/>
    <property type="project" value="UniProtKB-SubCell"/>
</dbReference>
<dbReference type="PANTHER" id="PTHR36918:SF1">
    <property type="entry name" value="PROTEIN-EXPORT PROTEIN SECB"/>
    <property type="match status" value="1"/>
</dbReference>
<gene>
    <name evidence="6 8" type="primary">secB</name>
    <name evidence="8" type="ORF">GRI42_12830</name>
</gene>
<keyword evidence="6" id="KW-0963">Cytoplasm</keyword>
<dbReference type="Pfam" id="PF02556">
    <property type="entry name" value="SecB"/>
    <property type="match status" value="1"/>
</dbReference>
<dbReference type="PRINTS" id="PR01594">
    <property type="entry name" value="SECBCHAPRONE"/>
</dbReference>
<dbReference type="GO" id="GO:0015031">
    <property type="term" value="P:protein transport"/>
    <property type="evidence" value="ECO:0007669"/>
    <property type="project" value="UniProtKB-UniRule"/>
</dbReference>
<proteinExistence type="inferred from homology"/>
<evidence type="ECO:0000256" key="7">
    <source>
        <dbReference type="SAM" id="MobiDB-lite"/>
    </source>
</evidence>
<accession>A0A844Y2E9</accession>
<dbReference type="GO" id="GO:0051082">
    <property type="term" value="F:unfolded protein binding"/>
    <property type="evidence" value="ECO:0007669"/>
    <property type="project" value="InterPro"/>
</dbReference>
<dbReference type="OrthoDB" id="9795145at2"/>
<dbReference type="GO" id="GO:0051262">
    <property type="term" value="P:protein tetramerization"/>
    <property type="evidence" value="ECO:0007669"/>
    <property type="project" value="InterPro"/>
</dbReference>
<comment type="similarity">
    <text evidence="1 6">Belongs to the SecB family.</text>
</comment>
<evidence type="ECO:0000256" key="1">
    <source>
        <dbReference type="ARBA" id="ARBA00009990"/>
    </source>
</evidence>
<comment type="function">
    <text evidence="6">One of the proteins required for the normal export of preproteins out of the cell cytoplasm. It is a molecular chaperone that binds to a subset of precursor proteins, maintaining them in a translocation-competent state. It also specifically binds to its receptor SecA.</text>
</comment>
<evidence type="ECO:0000313" key="8">
    <source>
        <dbReference type="EMBL" id="MXO52191.1"/>
    </source>
</evidence>
<protein>
    <recommendedName>
        <fullName evidence="6">Protein-export protein SecB</fullName>
    </recommendedName>
</protein>
<keyword evidence="9" id="KW-1185">Reference proteome</keyword>
<evidence type="ECO:0000256" key="4">
    <source>
        <dbReference type="ARBA" id="ARBA00023010"/>
    </source>
</evidence>
<feature type="region of interest" description="Disordered" evidence="7">
    <location>
        <begin position="1"/>
        <end position="24"/>
    </location>
</feature>
<dbReference type="RefSeq" id="WP_160608853.1">
    <property type="nucleotide sequence ID" value="NZ_JAHVHS010000004.1"/>
</dbReference>
<evidence type="ECO:0000256" key="3">
    <source>
        <dbReference type="ARBA" id="ARBA00022927"/>
    </source>
</evidence>
<organism evidence="8 9">
    <name type="scientific">Qipengyuania gaetbuli</name>
    <dbReference type="NCBI Taxonomy" id="266952"/>
    <lineage>
        <taxon>Bacteria</taxon>
        <taxon>Pseudomonadati</taxon>
        <taxon>Pseudomonadota</taxon>
        <taxon>Alphaproteobacteria</taxon>
        <taxon>Sphingomonadales</taxon>
        <taxon>Erythrobacteraceae</taxon>
        <taxon>Qipengyuania</taxon>
    </lineage>
</organism>
<keyword evidence="4 6" id="KW-0811">Translocation</keyword>
<evidence type="ECO:0000256" key="5">
    <source>
        <dbReference type="ARBA" id="ARBA00023186"/>
    </source>
</evidence>
<evidence type="ECO:0000313" key="9">
    <source>
        <dbReference type="Proteomes" id="UP000444185"/>
    </source>
</evidence>
<dbReference type="Gene3D" id="3.10.420.10">
    <property type="entry name" value="SecB-like"/>
    <property type="match status" value="1"/>
</dbReference>
<dbReference type="InterPro" id="IPR035958">
    <property type="entry name" value="SecB-like_sf"/>
</dbReference>
<keyword evidence="2 6" id="KW-0813">Transport</keyword>
<dbReference type="Proteomes" id="UP000444185">
    <property type="component" value="Unassembled WGS sequence"/>
</dbReference>
<sequence>MADENDVLTDLNADPAAGANGADNRPTVGVLNQYVKDLSVENPNAPAAYQWSEQPRIDVQVNIAANKITDEVHEVELKMTVRADADQGAMYIVELAYCGLVGIRNVPEEHAHAFLFAETPRLLFPFARGIIAEAVRDLGYPPLMLDPMDFGTLYQQQLQARAAQQAQGTPAPTGNA</sequence>
<keyword evidence="5 6" id="KW-0143">Chaperone</keyword>
<comment type="subcellular location">
    <subcellularLocation>
        <location evidence="6">Cytoplasm</location>
    </subcellularLocation>
</comment>
<dbReference type="GO" id="GO:0006457">
    <property type="term" value="P:protein folding"/>
    <property type="evidence" value="ECO:0007669"/>
    <property type="project" value="UniProtKB-UniRule"/>
</dbReference>